<protein>
    <submittedName>
        <fullName evidence="1">Uncharacterized protein</fullName>
    </submittedName>
</protein>
<accession>A0ABN8QGM2</accession>
<organism evidence="1 2">
    <name type="scientific">Porites lobata</name>
    <dbReference type="NCBI Taxonomy" id="104759"/>
    <lineage>
        <taxon>Eukaryota</taxon>
        <taxon>Metazoa</taxon>
        <taxon>Cnidaria</taxon>
        <taxon>Anthozoa</taxon>
        <taxon>Hexacorallia</taxon>
        <taxon>Scleractinia</taxon>
        <taxon>Fungiina</taxon>
        <taxon>Poritidae</taxon>
        <taxon>Porites</taxon>
    </lineage>
</organism>
<gene>
    <name evidence="1" type="ORF">PLOB_00005725</name>
</gene>
<dbReference type="Proteomes" id="UP001159405">
    <property type="component" value="Unassembled WGS sequence"/>
</dbReference>
<proteinExistence type="predicted"/>
<evidence type="ECO:0000313" key="2">
    <source>
        <dbReference type="Proteomes" id="UP001159405"/>
    </source>
</evidence>
<comment type="caution">
    <text evidence="1">The sequence shown here is derived from an EMBL/GenBank/DDBJ whole genome shotgun (WGS) entry which is preliminary data.</text>
</comment>
<reference evidence="1 2" key="1">
    <citation type="submission" date="2022-05" db="EMBL/GenBank/DDBJ databases">
        <authorList>
            <consortium name="Genoscope - CEA"/>
            <person name="William W."/>
        </authorList>
    </citation>
    <scope>NUCLEOTIDE SEQUENCE [LARGE SCALE GENOMIC DNA]</scope>
</reference>
<dbReference type="EMBL" id="CALNXK010000126">
    <property type="protein sequence ID" value="CAH3163293.1"/>
    <property type="molecule type" value="Genomic_DNA"/>
</dbReference>
<name>A0ABN8QGM2_9CNID</name>
<evidence type="ECO:0000313" key="1">
    <source>
        <dbReference type="EMBL" id="CAH3163293.1"/>
    </source>
</evidence>
<keyword evidence="2" id="KW-1185">Reference proteome</keyword>
<sequence>MVIPYIMNKFPISHDVYHELTQQEPERPRGYLIKGCQQSLDDQWEIKRPQGSVLVLNLPSDCQTHVNILELQNSVEDEPTVKVKLSGDGAQISHSSSLYDCSFALLEESQNMLSSAGMFSYG</sequence>